<dbReference type="HOGENOM" id="CLU_139119_1_0_14"/>
<dbReference type="Proteomes" id="UP000006502">
    <property type="component" value="Chromosome"/>
</dbReference>
<keyword evidence="3" id="KW-1185">Reference proteome</keyword>
<accession>I7CEZ9</accession>
<name>I7CEZ9_MYCHA</name>
<proteinExistence type="predicted"/>
<feature type="region of interest" description="Disordered" evidence="1">
    <location>
        <begin position="101"/>
        <end position="152"/>
    </location>
</feature>
<feature type="compositionally biased region" description="Basic and acidic residues" evidence="1">
    <location>
        <begin position="122"/>
        <end position="139"/>
    </location>
</feature>
<sequence length="152" mass="16323">MFKEITIGLAGLGTISGVGAVSGFVGKPALVLAGLLAPDDAVYKVTGNENGQTDTKILTCKGEAGKYVGLKLENVSQDYSLKVKLSCSNFQNKQDLKESPLKTSEVVCKQENNSSTTVKCSYIEKDPKPKKPLELKLETQEPQSVTLTVKQN</sequence>
<reference evidence="2 3" key="1">
    <citation type="journal article" date="2012" name="J. Bacteriol.">
        <title>Genome Sequence of "Candidatus Mycoplasma haemolamae" Strain Purdue, a Red Blood Cell Pathogen of Alpacas (Vicugna pacos) and Llamas (Lama glama).</title>
        <authorList>
            <person name="Guimaraes A.M."/>
            <person name="Toth B."/>
            <person name="Santos A.P."/>
            <person name="do Nascimento N.C."/>
            <person name="Kritchevsky J.E."/>
            <person name="Messick J.B."/>
        </authorList>
    </citation>
    <scope>NUCLEOTIDE SEQUENCE [LARGE SCALE GENOMIC DNA]</scope>
    <source>
        <strain evidence="2 3">Purdue</strain>
    </source>
</reference>
<dbReference type="EMBL" id="CP003731">
    <property type="protein sequence ID" value="AFO51841.1"/>
    <property type="molecule type" value="Genomic_DNA"/>
</dbReference>
<evidence type="ECO:0000313" key="3">
    <source>
        <dbReference type="Proteomes" id="UP000006502"/>
    </source>
</evidence>
<dbReference type="KEGG" id="mhl:MHLP_01305"/>
<feature type="compositionally biased region" description="Polar residues" evidence="1">
    <location>
        <begin position="110"/>
        <end position="119"/>
    </location>
</feature>
<evidence type="ECO:0000256" key="1">
    <source>
        <dbReference type="SAM" id="MobiDB-lite"/>
    </source>
</evidence>
<reference evidence="3" key="2">
    <citation type="submission" date="2012-07" db="EMBL/GenBank/DDBJ databases">
        <title>Complete genome sequence of 'Candidatus Mycoplasma haemolamae'.</title>
        <authorList>
            <person name="Guimaraes A.M.S."/>
            <person name="Toth B."/>
            <person name="Santos A.P."/>
            <person name="Nascimento N.C."/>
            <person name="Sojka J.E."/>
            <person name="Messick J.B."/>
        </authorList>
    </citation>
    <scope>NUCLEOTIDE SEQUENCE [LARGE SCALE GENOMIC DNA]</scope>
    <source>
        <strain evidence="3">Purdue</strain>
    </source>
</reference>
<dbReference type="PATRIC" id="fig|1212765.3.peg.292"/>
<feature type="compositionally biased region" description="Polar residues" evidence="1">
    <location>
        <begin position="140"/>
        <end position="152"/>
    </location>
</feature>
<dbReference type="STRING" id="1212765.MHLP_01305"/>
<organism evidence="2 3">
    <name type="scientific">Mycoplasma haematolamae (strain Purdue)</name>
    <dbReference type="NCBI Taxonomy" id="1212765"/>
    <lineage>
        <taxon>Bacteria</taxon>
        <taxon>Bacillati</taxon>
        <taxon>Mycoplasmatota</taxon>
        <taxon>Mollicutes</taxon>
        <taxon>Mycoplasmataceae</taxon>
        <taxon>Mycoplasma</taxon>
    </lineage>
</organism>
<evidence type="ECO:0000313" key="2">
    <source>
        <dbReference type="EMBL" id="AFO51841.1"/>
    </source>
</evidence>
<protein>
    <submittedName>
        <fullName evidence="2">Uncharacterized protein</fullName>
    </submittedName>
</protein>
<dbReference type="AlphaFoldDB" id="I7CEZ9"/>
<gene>
    <name evidence="2" type="ordered locus">MHLP_01305</name>
</gene>